<dbReference type="GO" id="GO:0004252">
    <property type="term" value="F:serine-type endopeptidase activity"/>
    <property type="evidence" value="ECO:0007669"/>
    <property type="project" value="UniProtKB-UniRule"/>
</dbReference>
<evidence type="ECO:0000256" key="1">
    <source>
        <dbReference type="PROSITE-ProRule" id="PRU01122"/>
    </source>
</evidence>
<comment type="caution">
    <text evidence="4">The sequence shown here is derived from an EMBL/GenBank/DDBJ whole genome shotgun (WGS) entry which is preliminary data.</text>
</comment>
<dbReference type="Gene3D" id="3.30.230.10">
    <property type="match status" value="1"/>
</dbReference>
<dbReference type="GO" id="GO:0004176">
    <property type="term" value="F:ATP-dependent peptidase activity"/>
    <property type="evidence" value="ECO:0007669"/>
    <property type="project" value="UniProtKB-UniRule"/>
</dbReference>
<feature type="active site" evidence="1">
    <location>
        <position position="280"/>
    </location>
</feature>
<dbReference type="AlphaFoldDB" id="A0A3B0A0C1"/>
<gene>
    <name evidence="4" type="ORF">D7193_18180</name>
</gene>
<keyword evidence="1" id="KW-0720">Serine protease</keyword>
<evidence type="ECO:0000259" key="2">
    <source>
        <dbReference type="PROSITE" id="PS50106"/>
    </source>
</evidence>
<feature type="domain" description="PDZ" evidence="2">
    <location>
        <begin position="129"/>
        <end position="192"/>
    </location>
</feature>
<dbReference type="EC" id="3.4.21.53" evidence="1"/>
<dbReference type="InterPro" id="IPR036034">
    <property type="entry name" value="PDZ_sf"/>
</dbReference>
<dbReference type="InterPro" id="IPR008269">
    <property type="entry name" value="Lon_proteolytic"/>
</dbReference>
<dbReference type="SUPFAM" id="SSF54211">
    <property type="entry name" value="Ribosomal protein S5 domain 2-like"/>
    <property type="match status" value="1"/>
</dbReference>
<dbReference type="OrthoDB" id="2356897at2"/>
<keyword evidence="5" id="KW-1185">Reference proteome</keyword>
<sequence length="337" mass="34765">MRRRGLTVLLGALLTALLSLGVLGAPIPYVVLGPGPTVNTLGTENGKEVIQVSGRATSTSAGQLRLTTVGVQPTVKLRSAITGWLSKDEAVVPRELIYPPGESQEQVEKRNAEDFAASQTSAETAALRELGFPVQVVVKSVTAGGPSVGLLRTGDVLTSVDGQPVPVATRLTDLIRAKPAGSVLTIGYTRDGAPATAQVTSREQDGHPRIGVEIEQQQPHPFNLSIDLEDIGGPSAGLMFALGIVDKLTPADLTGGMVIAGTGTIDDEGKVGPIGGIAQKLVGAKHAGAKVFLVPADNCAEAVRNPQPDLPLIRIGSLDEALGALQTLRAGGQPTRC</sequence>
<dbReference type="PANTHER" id="PTHR10046">
    <property type="entry name" value="ATP DEPENDENT LON PROTEASE FAMILY MEMBER"/>
    <property type="match status" value="1"/>
</dbReference>
<dbReference type="EMBL" id="RBAN01000003">
    <property type="protein sequence ID" value="RKN53973.1"/>
    <property type="molecule type" value="Genomic_DNA"/>
</dbReference>
<evidence type="ECO:0000313" key="4">
    <source>
        <dbReference type="EMBL" id="RKN53973.1"/>
    </source>
</evidence>
<dbReference type="InterPro" id="IPR014721">
    <property type="entry name" value="Ribsml_uS5_D2-typ_fold_subgr"/>
</dbReference>
<comment type="similarity">
    <text evidence="1">Belongs to the peptidase S16 family.</text>
</comment>
<dbReference type="Gene3D" id="2.30.42.10">
    <property type="match status" value="1"/>
</dbReference>
<reference evidence="4 5" key="1">
    <citation type="journal article" date="2015" name="Int. J. Syst. Evol. Microbiol.">
        <title>Micromonospora costi sp. nov., isolated from a leaf of Costus speciosus.</title>
        <authorList>
            <person name="Thawai C."/>
        </authorList>
    </citation>
    <scope>NUCLEOTIDE SEQUENCE [LARGE SCALE GENOMIC DNA]</scope>
    <source>
        <strain evidence="4 5">CS1-12</strain>
    </source>
</reference>
<protein>
    <recommendedName>
        <fullName evidence="1">endopeptidase La</fullName>
        <ecNumber evidence="1">3.4.21.53</ecNumber>
    </recommendedName>
</protein>
<evidence type="ECO:0000313" key="5">
    <source>
        <dbReference type="Proteomes" id="UP000279968"/>
    </source>
</evidence>
<name>A0A3B0A0C1_9ACTN</name>
<dbReference type="GO" id="GO:0005524">
    <property type="term" value="F:ATP binding"/>
    <property type="evidence" value="ECO:0007669"/>
    <property type="project" value="InterPro"/>
</dbReference>
<dbReference type="InterPro" id="IPR027065">
    <property type="entry name" value="Lon_Prtase"/>
</dbReference>
<dbReference type="SUPFAM" id="SSF50156">
    <property type="entry name" value="PDZ domain-like"/>
    <property type="match status" value="1"/>
</dbReference>
<dbReference type="Pfam" id="PF05362">
    <property type="entry name" value="Lon_C"/>
    <property type="match status" value="1"/>
</dbReference>
<dbReference type="GO" id="GO:0006508">
    <property type="term" value="P:proteolysis"/>
    <property type="evidence" value="ECO:0007669"/>
    <property type="project" value="UniProtKB-KW"/>
</dbReference>
<proteinExistence type="inferred from homology"/>
<dbReference type="SMART" id="SM00228">
    <property type="entry name" value="PDZ"/>
    <property type="match status" value="1"/>
</dbReference>
<accession>A0A3B0A0C1</accession>
<keyword evidence="1" id="KW-0378">Hydrolase</keyword>
<feature type="active site" evidence="1">
    <location>
        <position position="235"/>
    </location>
</feature>
<feature type="domain" description="Lon proteolytic" evidence="3">
    <location>
        <begin position="229"/>
        <end position="328"/>
    </location>
</feature>
<dbReference type="PROSITE" id="PS51786">
    <property type="entry name" value="LON_PROTEOLYTIC"/>
    <property type="match status" value="1"/>
</dbReference>
<dbReference type="PROSITE" id="PS50106">
    <property type="entry name" value="PDZ"/>
    <property type="match status" value="1"/>
</dbReference>
<comment type="catalytic activity">
    <reaction evidence="1">
        <text>Hydrolysis of proteins in presence of ATP.</text>
        <dbReference type="EC" id="3.4.21.53"/>
    </reaction>
</comment>
<dbReference type="Proteomes" id="UP000279968">
    <property type="component" value="Unassembled WGS sequence"/>
</dbReference>
<dbReference type="InterPro" id="IPR001478">
    <property type="entry name" value="PDZ"/>
</dbReference>
<keyword evidence="1" id="KW-0645">Protease</keyword>
<evidence type="ECO:0000259" key="3">
    <source>
        <dbReference type="PROSITE" id="PS51786"/>
    </source>
</evidence>
<dbReference type="GO" id="GO:0030163">
    <property type="term" value="P:protein catabolic process"/>
    <property type="evidence" value="ECO:0007669"/>
    <property type="project" value="InterPro"/>
</dbReference>
<dbReference type="RefSeq" id="WP_120780716.1">
    <property type="nucleotide sequence ID" value="NZ_JBHLUP010000001.1"/>
</dbReference>
<dbReference type="Pfam" id="PF13180">
    <property type="entry name" value="PDZ_2"/>
    <property type="match status" value="1"/>
</dbReference>
<organism evidence="4 5">
    <name type="scientific">Micromonospora costi</name>
    <dbReference type="NCBI Taxonomy" id="1530042"/>
    <lineage>
        <taxon>Bacteria</taxon>
        <taxon>Bacillati</taxon>
        <taxon>Actinomycetota</taxon>
        <taxon>Actinomycetes</taxon>
        <taxon>Micromonosporales</taxon>
        <taxon>Micromonosporaceae</taxon>
        <taxon>Micromonospora</taxon>
    </lineage>
</organism>
<dbReference type="InterPro" id="IPR020568">
    <property type="entry name" value="Ribosomal_Su5_D2-typ_SF"/>
</dbReference>